<keyword evidence="2" id="KW-0813">Transport</keyword>
<dbReference type="InterPro" id="IPR003593">
    <property type="entry name" value="AAA+_ATPase"/>
</dbReference>
<dbReference type="GO" id="GO:0016887">
    <property type="term" value="F:ATP hydrolysis activity"/>
    <property type="evidence" value="ECO:0007669"/>
    <property type="project" value="InterPro"/>
</dbReference>
<dbReference type="RefSeq" id="WP_006874554.1">
    <property type="nucleotide sequence ID" value="NZ_CABIWA010000002.1"/>
</dbReference>
<reference evidence="12 14" key="2">
    <citation type="submission" date="2018-08" db="EMBL/GenBank/DDBJ databases">
        <title>A genome reference for cultivated species of the human gut microbiota.</title>
        <authorList>
            <person name="Zou Y."/>
            <person name="Xue W."/>
            <person name="Luo G."/>
        </authorList>
    </citation>
    <scope>NUCLEOTIDE SEQUENCE [LARGE SCALE GENOMIC DNA]</scope>
    <source>
        <strain evidence="12 14">TF05-12AC</strain>
    </source>
</reference>
<proteinExistence type="predicted"/>
<comment type="subcellular location">
    <subcellularLocation>
        <location evidence="1">Cell membrane</location>
        <topology evidence="1">Peripheral membrane protein</topology>
    </subcellularLocation>
</comment>
<dbReference type="PROSITE" id="PS50893">
    <property type="entry name" value="ABC_TRANSPORTER_2"/>
    <property type="match status" value="2"/>
</dbReference>
<dbReference type="EC" id="3.6.3.17" evidence="11"/>
<keyword evidence="9" id="KW-0472">Membrane</keyword>
<protein>
    <submittedName>
        <fullName evidence="11">Ribose import ATP-binding protein RbsA</fullName>
        <ecNumber evidence="11">3.6.3.17</ecNumber>
    </submittedName>
    <submittedName>
        <fullName evidence="12">Sugar ABC transporter ATP-binding protein</fullName>
    </submittedName>
</protein>
<evidence type="ECO:0000313" key="11">
    <source>
        <dbReference type="EMBL" id="CUP21550.1"/>
    </source>
</evidence>
<dbReference type="GeneID" id="72464320"/>
<dbReference type="PANTHER" id="PTHR43790:SF3">
    <property type="entry name" value="D-ALLOSE IMPORT ATP-BINDING PROTEIN ALSA-RELATED"/>
    <property type="match status" value="1"/>
</dbReference>
<evidence type="ECO:0000313" key="13">
    <source>
        <dbReference type="Proteomes" id="UP000095765"/>
    </source>
</evidence>
<feature type="domain" description="ABC transporter" evidence="10">
    <location>
        <begin position="5"/>
        <end position="240"/>
    </location>
</feature>
<dbReference type="PROSITE" id="PS00211">
    <property type="entry name" value="ABC_TRANSPORTER_1"/>
    <property type="match status" value="1"/>
</dbReference>
<dbReference type="EMBL" id="CZBE01000001">
    <property type="protein sequence ID" value="CUP21550.1"/>
    <property type="molecule type" value="Genomic_DNA"/>
</dbReference>
<evidence type="ECO:0000313" key="14">
    <source>
        <dbReference type="Proteomes" id="UP000260828"/>
    </source>
</evidence>
<dbReference type="Proteomes" id="UP000260828">
    <property type="component" value="Unassembled WGS sequence"/>
</dbReference>
<keyword evidence="6" id="KW-0547">Nucleotide-binding</keyword>
<dbReference type="InterPro" id="IPR050107">
    <property type="entry name" value="ABC_carbohydrate_import_ATPase"/>
</dbReference>
<dbReference type="FunFam" id="3.40.50.300:FF:000127">
    <property type="entry name" value="Ribose import ATP-binding protein RbsA"/>
    <property type="match status" value="1"/>
</dbReference>
<evidence type="ECO:0000256" key="4">
    <source>
        <dbReference type="ARBA" id="ARBA00022597"/>
    </source>
</evidence>
<keyword evidence="11" id="KW-0378">Hydrolase</keyword>
<dbReference type="PANTHER" id="PTHR43790">
    <property type="entry name" value="CARBOHYDRATE TRANSPORT ATP-BINDING PROTEIN MG119-RELATED"/>
    <property type="match status" value="1"/>
</dbReference>
<dbReference type="OrthoDB" id="9771863at2"/>
<name>A0A174LIS8_9FIRM</name>
<reference evidence="11 13" key="1">
    <citation type="submission" date="2015-09" db="EMBL/GenBank/DDBJ databases">
        <authorList>
            <consortium name="Pathogen Informatics"/>
        </authorList>
    </citation>
    <scope>NUCLEOTIDE SEQUENCE [LARGE SCALE GENOMIC DNA]</scope>
    <source>
        <strain evidence="11 13">2789STDY5834939</strain>
    </source>
</reference>
<dbReference type="Proteomes" id="UP000095765">
    <property type="component" value="Unassembled WGS sequence"/>
</dbReference>
<dbReference type="InterPro" id="IPR027417">
    <property type="entry name" value="P-loop_NTPase"/>
</dbReference>
<accession>A0A174LIS8</accession>
<dbReference type="AlphaFoldDB" id="A0A174LIS8"/>
<evidence type="ECO:0000256" key="5">
    <source>
        <dbReference type="ARBA" id="ARBA00022737"/>
    </source>
</evidence>
<dbReference type="CDD" id="cd03215">
    <property type="entry name" value="ABC_Carb_Monos_II"/>
    <property type="match status" value="1"/>
</dbReference>
<evidence type="ECO:0000256" key="6">
    <source>
        <dbReference type="ARBA" id="ARBA00022741"/>
    </source>
</evidence>
<evidence type="ECO:0000259" key="10">
    <source>
        <dbReference type="PROSITE" id="PS50893"/>
    </source>
</evidence>
<keyword evidence="5" id="KW-0677">Repeat</keyword>
<evidence type="ECO:0000256" key="1">
    <source>
        <dbReference type="ARBA" id="ARBA00004202"/>
    </source>
</evidence>
<dbReference type="SUPFAM" id="SSF52540">
    <property type="entry name" value="P-loop containing nucleoside triphosphate hydrolases"/>
    <property type="match status" value="2"/>
</dbReference>
<evidence type="ECO:0000256" key="7">
    <source>
        <dbReference type="ARBA" id="ARBA00022840"/>
    </source>
</evidence>
<evidence type="ECO:0000256" key="2">
    <source>
        <dbReference type="ARBA" id="ARBA00022448"/>
    </source>
</evidence>
<keyword evidence="7 11" id="KW-0067">ATP-binding</keyword>
<dbReference type="GO" id="GO:0005886">
    <property type="term" value="C:plasma membrane"/>
    <property type="evidence" value="ECO:0007669"/>
    <property type="project" value="UniProtKB-SubCell"/>
</dbReference>
<dbReference type="InterPro" id="IPR017871">
    <property type="entry name" value="ABC_transporter-like_CS"/>
</dbReference>
<dbReference type="Pfam" id="PF00005">
    <property type="entry name" value="ABC_tran"/>
    <property type="match status" value="2"/>
</dbReference>
<gene>
    <name evidence="11" type="primary">rbsA_2</name>
    <name evidence="12" type="ORF">DXC40_06150</name>
    <name evidence="11" type="ORF">ERS852551_00114</name>
</gene>
<keyword evidence="4" id="KW-0762">Sugar transport</keyword>
<dbReference type="GO" id="GO:0005524">
    <property type="term" value="F:ATP binding"/>
    <property type="evidence" value="ECO:0007669"/>
    <property type="project" value="UniProtKB-KW"/>
</dbReference>
<dbReference type="EMBL" id="QVME01000002">
    <property type="protein sequence ID" value="RGE68872.1"/>
    <property type="molecule type" value="Genomic_DNA"/>
</dbReference>
<sequence>MPSILKIDRLVKAFPGVVALKDVSLELEQGLVYGLVGENGAGKSTLIKILSGLYTADSGTIELEGRETRFLSPQDSQAAGIHVMHQDIKILPNLSIAENIFLNRLSQGGPFVRYRQIYEQTAALLERVGLHVPPDTCMERLNIAACQMVSLARILSADPKIVMFDEPTASLTRTEVEKLFEVVGRLKREGVTILYISHYLEEVLRVSDKVIVLRDGRHIATRDAAALTQEQVVGMMVGRTVERTMPREPPAQSPVRLQIEDLCSPKGIRHASLYARKGEIVGLYGLNGAGKTECLLAACGLDRRLGGRVSVDGAPLDGMDIAGSIAAGMVLVPEDRRGQGLVLGLSVQENINLGYERMFANALGLLGGGKERENAAQFIKRLRIKTPGAATPVNTLSGGNQQKIVLSRCIGRGARVFLLDEPTVGIDVAARTEIYRLIQGLADEGAAVLVASSDLTEILEICSRIYVIRGGRIVRELGRAQADEKNLLLYAMGDDADE</sequence>
<evidence type="ECO:0000256" key="8">
    <source>
        <dbReference type="ARBA" id="ARBA00022967"/>
    </source>
</evidence>
<keyword evidence="8" id="KW-1278">Translocase</keyword>
<evidence type="ECO:0000313" key="12">
    <source>
        <dbReference type="EMBL" id="RGE68872.1"/>
    </source>
</evidence>
<feature type="domain" description="ABC transporter" evidence="10">
    <location>
        <begin position="249"/>
        <end position="495"/>
    </location>
</feature>
<dbReference type="InterPro" id="IPR003439">
    <property type="entry name" value="ABC_transporter-like_ATP-bd"/>
</dbReference>
<dbReference type="SMART" id="SM00382">
    <property type="entry name" value="AAA"/>
    <property type="match status" value="2"/>
</dbReference>
<dbReference type="Gene3D" id="3.40.50.300">
    <property type="entry name" value="P-loop containing nucleotide triphosphate hydrolases"/>
    <property type="match status" value="2"/>
</dbReference>
<organism evidence="11 13">
    <name type="scientific">Anaerotruncus colihominis</name>
    <dbReference type="NCBI Taxonomy" id="169435"/>
    <lineage>
        <taxon>Bacteria</taxon>
        <taxon>Bacillati</taxon>
        <taxon>Bacillota</taxon>
        <taxon>Clostridia</taxon>
        <taxon>Eubacteriales</taxon>
        <taxon>Oscillospiraceae</taxon>
        <taxon>Anaerotruncus</taxon>
    </lineage>
</organism>
<keyword evidence="3" id="KW-1003">Cell membrane</keyword>
<evidence type="ECO:0000256" key="3">
    <source>
        <dbReference type="ARBA" id="ARBA00022475"/>
    </source>
</evidence>
<evidence type="ECO:0000256" key="9">
    <source>
        <dbReference type="ARBA" id="ARBA00023136"/>
    </source>
</evidence>
<dbReference type="CDD" id="cd03216">
    <property type="entry name" value="ABC_Carb_Monos_I"/>
    <property type="match status" value="1"/>
</dbReference>